<feature type="domain" description="Bacterial Ig-like" evidence="2">
    <location>
        <begin position="55"/>
        <end position="159"/>
    </location>
</feature>
<dbReference type="RefSeq" id="WP_227020094.1">
    <property type="nucleotide sequence ID" value="NZ_JAGSND010000019.1"/>
</dbReference>
<sequence length="178" mass="20701">MSRTVLLNKNIIISILIIAAVITLAVVDQYAYRSDSSFTPQMTDETPFKTVDNLEGVTLRTTKGAYRYNVDEMIYSFKNKTGRQYTYGSEFYLEKFENGRWYQLSYAPSKFDGLWTMEGHPLKPDSVREEPLAFNWLYGNHLESGTYRLVKPIHLSGSKDSDIYYLTAVFKIRIFHFL</sequence>
<reference evidence="3" key="2">
    <citation type="submission" date="2021-04" db="EMBL/GenBank/DDBJ databases">
        <authorList>
            <person name="Liu J."/>
        </authorList>
    </citation>
    <scope>NUCLEOTIDE SEQUENCE</scope>
    <source>
        <strain evidence="3">BAD-6</strain>
    </source>
</reference>
<evidence type="ECO:0000256" key="1">
    <source>
        <dbReference type="SAM" id="Phobius"/>
    </source>
</evidence>
<reference evidence="3" key="1">
    <citation type="submission" date="2021-04" db="EMBL/GenBank/DDBJ databases">
        <title>Sinoanaerobacter chloroacetimidivorans sp. nov., an obligate anaerobic bacterium isolated from anaerobic sludge.</title>
        <authorList>
            <person name="Bao Y."/>
        </authorList>
    </citation>
    <scope>NUCLEOTIDE SEQUENCE</scope>
    <source>
        <strain evidence="3">BAD-6</strain>
    </source>
</reference>
<dbReference type="Proteomes" id="UP000675664">
    <property type="component" value="Unassembled WGS sequence"/>
</dbReference>
<dbReference type="Pfam" id="PF20251">
    <property type="entry name" value="Big_14"/>
    <property type="match status" value="1"/>
</dbReference>
<protein>
    <recommendedName>
        <fullName evidence="2">Bacterial Ig-like domain-containing protein</fullName>
    </recommendedName>
</protein>
<keyword evidence="1" id="KW-0472">Membrane</keyword>
<name>A0A8J8B3P1_9FIRM</name>
<evidence type="ECO:0000313" key="4">
    <source>
        <dbReference type="Proteomes" id="UP000675664"/>
    </source>
</evidence>
<keyword evidence="1" id="KW-0812">Transmembrane</keyword>
<keyword evidence="1" id="KW-1133">Transmembrane helix</keyword>
<keyword evidence="4" id="KW-1185">Reference proteome</keyword>
<accession>A0A8J8B3P1</accession>
<organism evidence="3 4">
    <name type="scientific">Sinanaerobacter chloroacetimidivorans</name>
    <dbReference type="NCBI Taxonomy" id="2818044"/>
    <lineage>
        <taxon>Bacteria</taxon>
        <taxon>Bacillati</taxon>
        <taxon>Bacillota</taxon>
        <taxon>Clostridia</taxon>
        <taxon>Peptostreptococcales</taxon>
        <taxon>Anaerovoracaceae</taxon>
        <taxon>Sinanaerobacter</taxon>
    </lineage>
</organism>
<comment type="caution">
    <text evidence="3">The sequence shown here is derived from an EMBL/GenBank/DDBJ whole genome shotgun (WGS) entry which is preliminary data.</text>
</comment>
<dbReference type="AlphaFoldDB" id="A0A8J8B3P1"/>
<dbReference type="InterPro" id="IPR046878">
    <property type="entry name" value="Big_14"/>
</dbReference>
<evidence type="ECO:0000259" key="2">
    <source>
        <dbReference type="Pfam" id="PF20251"/>
    </source>
</evidence>
<proteinExistence type="predicted"/>
<gene>
    <name evidence="3" type="ORF">KCX82_18935</name>
</gene>
<feature type="transmembrane region" description="Helical" evidence="1">
    <location>
        <begin position="12"/>
        <end position="32"/>
    </location>
</feature>
<dbReference type="EMBL" id="JAGSND010000019">
    <property type="protein sequence ID" value="MBR0599962.1"/>
    <property type="molecule type" value="Genomic_DNA"/>
</dbReference>
<evidence type="ECO:0000313" key="3">
    <source>
        <dbReference type="EMBL" id="MBR0599962.1"/>
    </source>
</evidence>